<dbReference type="Proteomes" id="UP000605805">
    <property type="component" value="Unassembled WGS sequence"/>
</dbReference>
<dbReference type="EMBL" id="DQTV01000041">
    <property type="protein sequence ID" value="HIP56848.1"/>
    <property type="molecule type" value="Genomic_DNA"/>
</dbReference>
<protein>
    <submittedName>
        <fullName evidence="2">Uncharacterized protein</fullName>
    </submittedName>
</protein>
<dbReference type="AlphaFoldDB" id="A0A832YXF7"/>
<sequence>MYSLHPLLFGSIAIAMGVILTALLAMKRLPLNLCIVDDSKVVLVVGTYLRERCFAEVQRLKQFIEEKKLRIAPEDVQYAILYRLAVKKVFLTIVMMTVISIVLQVVTMFVVTS</sequence>
<evidence type="ECO:0000256" key="1">
    <source>
        <dbReference type="SAM" id="Phobius"/>
    </source>
</evidence>
<evidence type="ECO:0000313" key="3">
    <source>
        <dbReference type="Proteomes" id="UP000605805"/>
    </source>
</evidence>
<keyword evidence="1" id="KW-1133">Transmembrane helix</keyword>
<evidence type="ECO:0000313" key="2">
    <source>
        <dbReference type="EMBL" id="HIP56848.1"/>
    </source>
</evidence>
<keyword evidence="1" id="KW-0472">Membrane</keyword>
<comment type="caution">
    <text evidence="2">The sequence shown here is derived from an EMBL/GenBank/DDBJ whole genome shotgun (WGS) entry which is preliminary data.</text>
</comment>
<gene>
    <name evidence="2" type="ORF">EYH02_02095</name>
</gene>
<feature type="transmembrane region" description="Helical" evidence="1">
    <location>
        <begin position="6"/>
        <end position="25"/>
    </location>
</feature>
<keyword evidence="1" id="KW-0812">Transmembrane</keyword>
<proteinExistence type="predicted"/>
<name>A0A832YXF7_9CREN</name>
<organism evidence="2 3">
    <name type="scientific">Ignisphaera aggregans</name>
    <dbReference type="NCBI Taxonomy" id="334771"/>
    <lineage>
        <taxon>Archaea</taxon>
        <taxon>Thermoproteota</taxon>
        <taxon>Thermoprotei</taxon>
        <taxon>Desulfurococcales</taxon>
        <taxon>Desulfurococcaceae</taxon>
        <taxon>Ignisphaera</taxon>
    </lineage>
</organism>
<feature type="transmembrane region" description="Helical" evidence="1">
    <location>
        <begin position="89"/>
        <end position="111"/>
    </location>
</feature>
<accession>A0A832YXF7</accession>
<reference evidence="2" key="1">
    <citation type="journal article" date="2020" name="ISME J.">
        <title>Gammaproteobacteria mediating utilization of methyl-, sulfur- and petroleum organic compounds in deep ocean hydrothermal plumes.</title>
        <authorList>
            <person name="Zhou Z."/>
            <person name="Liu Y."/>
            <person name="Pan J."/>
            <person name="Cron B.R."/>
            <person name="Toner B.M."/>
            <person name="Anantharaman K."/>
            <person name="Breier J.A."/>
            <person name="Dick G.J."/>
            <person name="Li M."/>
        </authorList>
    </citation>
    <scope>NUCLEOTIDE SEQUENCE</scope>
    <source>
        <strain evidence="2">SZUA-1435</strain>
    </source>
</reference>